<protein>
    <submittedName>
        <fullName evidence="2">Alpha/beta-hydrolase</fullName>
    </submittedName>
</protein>
<dbReference type="AlphaFoldDB" id="A0A9P5JUI6"/>
<dbReference type="PANTHER" id="PTHR11440">
    <property type="entry name" value="LECITHIN-CHOLESTEROL ACYLTRANSFERASE-RELATED"/>
    <property type="match status" value="1"/>
</dbReference>
<evidence type="ECO:0000313" key="2">
    <source>
        <dbReference type="EMBL" id="KAF8464995.1"/>
    </source>
</evidence>
<dbReference type="Proteomes" id="UP000759537">
    <property type="component" value="Unassembled WGS sequence"/>
</dbReference>
<name>A0A9P5JUI6_9AGAM</name>
<feature type="compositionally biased region" description="Gly residues" evidence="1">
    <location>
        <begin position="578"/>
        <end position="589"/>
    </location>
</feature>
<feature type="region of interest" description="Disordered" evidence="1">
    <location>
        <begin position="116"/>
        <end position="154"/>
    </location>
</feature>
<reference evidence="2" key="1">
    <citation type="submission" date="2019-10" db="EMBL/GenBank/DDBJ databases">
        <authorList>
            <consortium name="DOE Joint Genome Institute"/>
            <person name="Kuo A."/>
            <person name="Miyauchi S."/>
            <person name="Kiss E."/>
            <person name="Drula E."/>
            <person name="Kohler A."/>
            <person name="Sanchez-Garcia M."/>
            <person name="Andreopoulos B."/>
            <person name="Barry K.W."/>
            <person name="Bonito G."/>
            <person name="Buee M."/>
            <person name="Carver A."/>
            <person name="Chen C."/>
            <person name="Cichocki N."/>
            <person name="Clum A."/>
            <person name="Culley D."/>
            <person name="Crous P.W."/>
            <person name="Fauchery L."/>
            <person name="Girlanda M."/>
            <person name="Hayes R."/>
            <person name="Keri Z."/>
            <person name="LaButti K."/>
            <person name="Lipzen A."/>
            <person name="Lombard V."/>
            <person name="Magnuson J."/>
            <person name="Maillard F."/>
            <person name="Morin E."/>
            <person name="Murat C."/>
            <person name="Nolan M."/>
            <person name="Ohm R."/>
            <person name="Pangilinan J."/>
            <person name="Pereira M."/>
            <person name="Perotto S."/>
            <person name="Peter M."/>
            <person name="Riley R."/>
            <person name="Sitrit Y."/>
            <person name="Stielow B."/>
            <person name="Szollosi G."/>
            <person name="Zifcakova L."/>
            <person name="Stursova M."/>
            <person name="Spatafora J.W."/>
            <person name="Tedersoo L."/>
            <person name="Vaario L.-M."/>
            <person name="Yamada A."/>
            <person name="Yan M."/>
            <person name="Wang P."/>
            <person name="Xu J."/>
            <person name="Bruns T."/>
            <person name="Baldrian P."/>
            <person name="Vilgalys R."/>
            <person name="Henrissat B."/>
            <person name="Grigoriev I.V."/>
            <person name="Hibbett D."/>
            <person name="Nagy L.G."/>
            <person name="Martin F.M."/>
        </authorList>
    </citation>
    <scope>NUCLEOTIDE SEQUENCE</scope>
    <source>
        <strain evidence="2">Prilba</strain>
    </source>
</reference>
<feature type="compositionally biased region" description="Polar residues" evidence="1">
    <location>
        <begin position="116"/>
        <end position="126"/>
    </location>
</feature>
<evidence type="ECO:0000256" key="1">
    <source>
        <dbReference type="SAM" id="MobiDB-lite"/>
    </source>
</evidence>
<sequence length="637" mass="69356">MSNIWVPLPVALFLRRVINVISTLSITHHYLFPLPPRSCANTDQNAERLPSPSSPSVGRIPYPNGRRRQEDVLLWATIVENGLLGRILQASRKLSIPWFHWPAQLSLFHPASESRSNNYVEQLNDSTKTEREKPSPFSDPNSGSSPPEPVHRARDGREDVDAIHRLMQNPVLYDPLRAPRYPIILCHGLYGFDVRGPSSFPSLRMHYWSTILGILRKTVGAEVIVTAVPGTGSITSRADQLDRFLQNKALGRGINFMAHSMGGLDCRHLITHVKPVDYTPLSLTTIATPHRGSPFMDWCKARRYTHHLGATNRLTTPLCGDQEYLGLGRRRFGEEKPVSTSTGVITTAAVKTEASHFASAGSPSAFSFSSLPSSFTTFLLGMFDSPAYANLTTSYLTNIFNPRTPDDPRVRYFSVAGRTGSLNIWHPLWLPKLVLDGADGGEGNDGLVSVESARWGEFLGALEGADHWALRGASGIEFLDTNLASIVGRDAWGLADWGRFVRAHGRVGGSVEGGQQAQGTSASGWQEDRPLSSPSSSSSDEGLRSSTERLSAVFDWLVEQVPIGSRNALSFAGDGDSKSGGVGGAGGAGAKQMEDATSLGKKEGNGKGDGRRGDLESKRDLERLYVALARKLYDEGL</sequence>
<dbReference type="InterPro" id="IPR029058">
    <property type="entry name" value="AB_hydrolase_fold"/>
</dbReference>
<keyword evidence="3" id="KW-1185">Reference proteome</keyword>
<evidence type="ECO:0000313" key="3">
    <source>
        <dbReference type="Proteomes" id="UP000759537"/>
    </source>
</evidence>
<comment type="caution">
    <text evidence="2">The sequence shown here is derived from an EMBL/GenBank/DDBJ whole genome shotgun (WGS) entry which is preliminary data.</text>
</comment>
<dbReference type="SUPFAM" id="SSF53474">
    <property type="entry name" value="alpha/beta-Hydrolases"/>
    <property type="match status" value="1"/>
</dbReference>
<dbReference type="EMBL" id="WHVB01000050">
    <property type="protein sequence ID" value="KAF8464995.1"/>
    <property type="molecule type" value="Genomic_DNA"/>
</dbReference>
<feature type="region of interest" description="Disordered" evidence="1">
    <location>
        <begin position="508"/>
        <end position="544"/>
    </location>
</feature>
<dbReference type="OrthoDB" id="5592486at2759"/>
<organism evidence="2 3">
    <name type="scientific">Russula ochroleuca</name>
    <dbReference type="NCBI Taxonomy" id="152965"/>
    <lineage>
        <taxon>Eukaryota</taxon>
        <taxon>Fungi</taxon>
        <taxon>Dikarya</taxon>
        <taxon>Basidiomycota</taxon>
        <taxon>Agaricomycotina</taxon>
        <taxon>Agaricomycetes</taxon>
        <taxon>Russulales</taxon>
        <taxon>Russulaceae</taxon>
        <taxon>Russula</taxon>
    </lineage>
</organism>
<gene>
    <name evidence="2" type="ORF">DFH94DRAFT_658547</name>
</gene>
<dbReference type="Gene3D" id="3.40.50.1820">
    <property type="entry name" value="alpha/beta hydrolase"/>
    <property type="match status" value="1"/>
</dbReference>
<feature type="compositionally biased region" description="Low complexity" evidence="1">
    <location>
        <begin position="513"/>
        <end position="540"/>
    </location>
</feature>
<feature type="region of interest" description="Disordered" evidence="1">
    <location>
        <begin position="570"/>
        <end position="616"/>
    </location>
</feature>
<proteinExistence type="predicted"/>
<feature type="compositionally biased region" description="Basic and acidic residues" evidence="1">
    <location>
        <begin position="600"/>
        <end position="616"/>
    </location>
</feature>
<reference evidence="2" key="2">
    <citation type="journal article" date="2020" name="Nat. Commun.">
        <title>Large-scale genome sequencing of mycorrhizal fungi provides insights into the early evolution of symbiotic traits.</title>
        <authorList>
            <person name="Miyauchi S."/>
            <person name="Kiss E."/>
            <person name="Kuo A."/>
            <person name="Drula E."/>
            <person name="Kohler A."/>
            <person name="Sanchez-Garcia M."/>
            <person name="Morin E."/>
            <person name="Andreopoulos B."/>
            <person name="Barry K.W."/>
            <person name="Bonito G."/>
            <person name="Buee M."/>
            <person name="Carver A."/>
            <person name="Chen C."/>
            <person name="Cichocki N."/>
            <person name="Clum A."/>
            <person name="Culley D."/>
            <person name="Crous P.W."/>
            <person name="Fauchery L."/>
            <person name="Girlanda M."/>
            <person name="Hayes R.D."/>
            <person name="Keri Z."/>
            <person name="LaButti K."/>
            <person name="Lipzen A."/>
            <person name="Lombard V."/>
            <person name="Magnuson J."/>
            <person name="Maillard F."/>
            <person name="Murat C."/>
            <person name="Nolan M."/>
            <person name="Ohm R.A."/>
            <person name="Pangilinan J."/>
            <person name="Pereira M.F."/>
            <person name="Perotto S."/>
            <person name="Peter M."/>
            <person name="Pfister S."/>
            <person name="Riley R."/>
            <person name="Sitrit Y."/>
            <person name="Stielow J.B."/>
            <person name="Szollosi G."/>
            <person name="Zifcakova L."/>
            <person name="Stursova M."/>
            <person name="Spatafora J.W."/>
            <person name="Tedersoo L."/>
            <person name="Vaario L.M."/>
            <person name="Yamada A."/>
            <person name="Yan M."/>
            <person name="Wang P."/>
            <person name="Xu J."/>
            <person name="Bruns T."/>
            <person name="Baldrian P."/>
            <person name="Vilgalys R."/>
            <person name="Dunand C."/>
            <person name="Henrissat B."/>
            <person name="Grigoriev I.V."/>
            <person name="Hibbett D."/>
            <person name="Nagy L.G."/>
            <person name="Martin F.M."/>
        </authorList>
    </citation>
    <scope>NUCLEOTIDE SEQUENCE</scope>
    <source>
        <strain evidence="2">Prilba</strain>
    </source>
</reference>
<accession>A0A9P5JUI6</accession>
<feature type="region of interest" description="Disordered" evidence="1">
    <location>
        <begin position="42"/>
        <end position="63"/>
    </location>
</feature>